<reference evidence="3" key="1">
    <citation type="submission" date="2009-08" db="EMBL/GenBank/DDBJ databases">
        <title>Annotation of Salpingoeca rosetta.</title>
        <authorList>
            <consortium name="The Broad Institute Genome Sequencing Platform"/>
            <person name="Russ C."/>
            <person name="Cuomo C."/>
            <person name="Burger G."/>
            <person name="Gray M.W."/>
            <person name="Holland P.W.H."/>
            <person name="King N."/>
            <person name="Lang F.B.F."/>
            <person name="Roger A.J."/>
            <person name="Ruiz-Trillo I."/>
            <person name="Young S.K."/>
            <person name="Zeng Q."/>
            <person name="Gargeya S."/>
            <person name="Alvarado L."/>
            <person name="Berlin A."/>
            <person name="Chapman S.B."/>
            <person name="Chen Z."/>
            <person name="Freedman E."/>
            <person name="Gellesch M."/>
            <person name="Goldberg J."/>
            <person name="Griggs A."/>
            <person name="Gujja S."/>
            <person name="Heilman E."/>
            <person name="Heiman D."/>
            <person name="Howarth C."/>
            <person name="Mehta T."/>
            <person name="Neiman D."/>
            <person name="Pearson M."/>
            <person name="Roberts A."/>
            <person name="Saif S."/>
            <person name="Shea T."/>
            <person name="Shenoy N."/>
            <person name="Sisk P."/>
            <person name="Stolte C."/>
            <person name="Sykes S."/>
            <person name="White J."/>
            <person name="Yandava C."/>
            <person name="Haas B."/>
            <person name="Nusbaum C."/>
            <person name="Birren B."/>
        </authorList>
    </citation>
    <scope>NUCLEOTIDE SEQUENCE [LARGE SCALE GENOMIC DNA]</scope>
    <source>
        <strain evidence="3">ATCC 50818</strain>
    </source>
</reference>
<dbReference type="OrthoDB" id="300641at2759"/>
<keyword evidence="2" id="KW-0732">Signal</keyword>
<evidence type="ECO:0000256" key="2">
    <source>
        <dbReference type="SAM" id="SignalP"/>
    </source>
</evidence>
<evidence type="ECO:0000313" key="4">
    <source>
        <dbReference type="Proteomes" id="UP000007799"/>
    </source>
</evidence>
<keyword evidence="4" id="KW-1185">Reference proteome</keyword>
<feature type="signal peptide" evidence="2">
    <location>
        <begin position="1"/>
        <end position="23"/>
    </location>
</feature>
<dbReference type="InParanoid" id="F2UJ76"/>
<dbReference type="GeneID" id="16071427"/>
<proteinExistence type="predicted"/>
<dbReference type="RefSeq" id="XP_004990864.1">
    <property type="nucleotide sequence ID" value="XM_004990807.1"/>
</dbReference>
<organism evidence="4">
    <name type="scientific">Salpingoeca rosetta (strain ATCC 50818 / BSB-021)</name>
    <dbReference type="NCBI Taxonomy" id="946362"/>
    <lineage>
        <taxon>Eukaryota</taxon>
        <taxon>Choanoflagellata</taxon>
        <taxon>Craspedida</taxon>
        <taxon>Salpingoecidae</taxon>
        <taxon>Salpingoeca</taxon>
    </lineage>
</organism>
<sequence>MRMARGVLLPPVALLVLVMMMAAMPSPSAVSSMALAQSTPSADDDLGEAPDMYGDDDDALGEAPDMYGDDDDGGDRQGASSSSSSSPAQSTAGGGASQPPTPTATTTATTTTAMGDQCGASMLGTRFDPVNLIQRVPNATQETDCCRACQSFQLCRGWSFNSDTSECELFSQAVDGPIPDGTSAFDWSSGAVTPTTPTSYHCSDDTNCADCRSSVGTCTRCTEFHYLLAGQCVPDCVAHGYINFGERKRGRECVIPFTCTGPDCECPSSSFGKYCEECRVEYGGASHCVQCRDDRYLVDGKCRLEIVCRGYRFEEFPDTYCNCFTEENQHNCFRCYHRGGFGAAQPDIRCVRCRNALYFNRDTSLCGGPEDCPSGTVPTNSGGYGRECLPPSLCAQYTHEASGRRCRCPDPINCHTCYFGESGSECRLCRNSLYLYQGECVSSCPSTTAHANTRGDYNRKCTPAFTCTDDVSSLDASQCVCPDYNCVSCTYDIGNAPGESTCLQCRSGYALNQTTGACEQT</sequence>
<dbReference type="SMART" id="SM00261">
    <property type="entry name" value="FU"/>
    <property type="match status" value="2"/>
</dbReference>
<feature type="chain" id="PRO_5003290707" description="Apple domain-containing protein" evidence="2">
    <location>
        <begin position="24"/>
        <end position="521"/>
    </location>
</feature>
<feature type="compositionally biased region" description="Acidic residues" evidence="1">
    <location>
        <begin position="42"/>
        <end position="60"/>
    </location>
</feature>
<dbReference type="EMBL" id="GL832976">
    <property type="protein sequence ID" value="EGD77024.1"/>
    <property type="molecule type" value="Genomic_DNA"/>
</dbReference>
<protein>
    <recommendedName>
        <fullName evidence="5">Apple domain-containing protein</fullName>
    </recommendedName>
</protein>
<gene>
    <name evidence="3" type="ORF">PTSG_07366</name>
</gene>
<feature type="region of interest" description="Disordered" evidence="1">
    <location>
        <begin position="35"/>
        <end position="109"/>
    </location>
</feature>
<dbReference type="Proteomes" id="UP000007799">
    <property type="component" value="Unassembled WGS sequence"/>
</dbReference>
<evidence type="ECO:0000313" key="3">
    <source>
        <dbReference type="EMBL" id="EGD77024.1"/>
    </source>
</evidence>
<dbReference type="AlphaFoldDB" id="F2UJ76"/>
<evidence type="ECO:0008006" key="5">
    <source>
        <dbReference type="Google" id="ProtNLM"/>
    </source>
</evidence>
<dbReference type="KEGG" id="sre:PTSG_07366"/>
<evidence type="ECO:0000256" key="1">
    <source>
        <dbReference type="SAM" id="MobiDB-lite"/>
    </source>
</evidence>
<accession>F2UJ76</accession>
<name>F2UJ76_SALR5</name>
<feature type="compositionally biased region" description="Low complexity" evidence="1">
    <location>
        <begin position="77"/>
        <end position="91"/>
    </location>
</feature>
<dbReference type="InterPro" id="IPR006212">
    <property type="entry name" value="Furin_repeat"/>
</dbReference>